<dbReference type="PANTHER" id="PTHR11922:SF2">
    <property type="entry name" value="GMP SYNTHASE [GLUTAMINE-HYDROLYZING]"/>
    <property type="match status" value="1"/>
</dbReference>
<dbReference type="UniPathway" id="UPA00189">
    <property type="reaction ID" value="UER00296"/>
</dbReference>
<feature type="domain" description="GMPS ATP-PPase" evidence="8">
    <location>
        <begin position="1"/>
        <end position="47"/>
    </location>
</feature>
<keyword evidence="6" id="KW-0658">Purine biosynthesis</keyword>
<dbReference type="InterPro" id="IPR014729">
    <property type="entry name" value="Rossmann-like_a/b/a_fold"/>
</dbReference>
<evidence type="ECO:0000313" key="9">
    <source>
        <dbReference type="EMBL" id="CAB4620823.1"/>
    </source>
</evidence>
<reference evidence="9" key="1">
    <citation type="submission" date="2020-05" db="EMBL/GenBank/DDBJ databases">
        <authorList>
            <person name="Chiriac C."/>
            <person name="Salcher M."/>
            <person name="Ghai R."/>
            <person name="Kavagutti S V."/>
        </authorList>
    </citation>
    <scope>NUCLEOTIDE SEQUENCE</scope>
</reference>
<dbReference type="PROSITE" id="PS51553">
    <property type="entry name" value="GMPS_ATP_PPASE"/>
    <property type="match status" value="1"/>
</dbReference>
<gene>
    <name evidence="9" type="ORF">UFOPK1874_01034</name>
</gene>
<name>A0A6J6I8G1_9ZZZZ</name>
<dbReference type="PANTHER" id="PTHR11922">
    <property type="entry name" value="GMP SYNTHASE-RELATED"/>
    <property type="match status" value="1"/>
</dbReference>
<comment type="pathway">
    <text evidence="1">Purine metabolism; GMP biosynthesis; GMP from XMP (L-Gln route): step 1/1.</text>
</comment>
<evidence type="ECO:0000256" key="3">
    <source>
        <dbReference type="ARBA" id="ARBA00022598"/>
    </source>
</evidence>
<dbReference type="GO" id="GO:0005524">
    <property type="term" value="F:ATP binding"/>
    <property type="evidence" value="ECO:0007669"/>
    <property type="project" value="UniProtKB-KW"/>
</dbReference>
<proteinExistence type="predicted"/>
<dbReference type="Gene3D" id="3.40.50.620">
    <property type="entry name" value="HUPs"/>
    <property type="match status" value="1"/>
</dbReference>
<dbReference type="CDD" id="cd01997">
    <property type="entry name" value="GMP_synthase_C"/>
    <property type="match status" value="1"/>
</dbReference>
<dbReference type="EMBL" id="CAEZUX010000141">
    <property type="protein sequence ID" value="CAB4620823.1"/>
    <property type="molecule type" value="Genomic_DNA"/>
</dbReference>
<evidence type="ECO:0000256" key="1">
    <source>
        <dbReference type="ARBA" id="ARBA00005153"/>
    </source>
</evidence>
<protein>
    <recommendedName>
        <fullName evidence="2">GMP synthase (glutamine-hydrolyzing)</fullName>
        <ecNumber evidence="2">6.3.5.2</ecNumber>
    </recommendedName>
</protein>
<accession>A0A6J6I8G1</accession>
<dbReference type="SUPFAM" id="SSF52402">
    <property type="entry name" value="Adenine nucleotide alpha hydrolases-like"/>
    <property type="match status" value="1"/>
</dbReference>
<dbReference type="InterPro" id="IPR001674">
    <property type="entry name" value="GMP_synth_C"/>
</dbReference>
<organism evidence="9">
    <name type="scientific">freshwater metagenome</name>
    <dbReference type="NCBI Taxonomy" id="449393"/>
    <lineage>
        <taxon>unclassified sequences</taxon>
        <taxon>metagenomes</taxon>
        <taxon>ecological metagenomes</taxon>
    </lineage>
</organism>
<dbReference type="SUPFAM" id="SSF54810">
    <property type="entry name" value="GMP synthetase C-terminal dimerisation domain"/>
    <property type="match status" value="1"/>
</dbReference>
<keyword evidence="4" id="KW-0547">Nucleotide-binding</keyword>
<evidence type="ECO:0000256" key="5">
    <source>
        <dbReference type="ARBA" id="ARBA00022749"/>
    </source>
</evidence>
<evidence type="ECO:0000259" key="8">
    <source>
        <dbReference type="PROSITE" id="PS51553"/>
    </source>
</evidence>
<sequence>MIKSHHNVGGLPDDMELQLCEPLRALFKDEVRKVGMEVGLSDDIVWRQPFPGPGLGVRIIGEVTPDKVATLQHADEIVRHEVKAAGLEREIWQSFAVLADIRSVGVMGDERTYGRPIIIRAVTSDDAMTADWARLPYDLLEKMSNRIINEVPGINRVVYDVTSKPPGTIEWE</sequence>
<dbReference type="GO" id="GO:0003921">
    <property type="term" value="F:GMP synthase activity"/>
    <property type="evidence" value="ECO:0007669"/>
    <property type="project" value="InterPro"/>
</dbReference>
<dbReference type="AlphaFoldDB" id="A0A6J6I8G1"/>
<evidence type="ECO:0000256" key="4">
    <source>
        <dbReference type="ARBA" id="ARBA00022741"/>
    </source>
</evidence>
<dbReference type="InterPro" id="IPR025777">
    <property type="entry name" value="GMPS_ATP_PPase_dom"/>
</dbReference>
<dbReference type="EC" id="6.3.5.2" evidence="2"/>
<evidence type="ECO:0000256" key="7">
    <source>
        <dbReference type="ARBA" id="ARBA00022840"/>
    </source>
</evidence>
<keyword evidence="3" id="KW-0436">Ligase</keyword>
<keyword evidence="5" id="KW-0332">GMP biosynthesis</keyword>
<dbReference type="FunFam" id="3.30.300.10:FF:000002">
    <property type="entry name" value="GMP synthase [glutamine-hydrolyzing]"/>
    <property type="match status" value="1"/>
</dbReference>
<evidence type="ECO:0000256" key="2">
    <source>
        <dbReference type="ARBA" id="ARBA00012746"/>
    </source>
</evidence>
<evidence type="ECO:0000256" key="6">
    <source>
        <dbReference type="ARBA" id="ARBA00022755"/>
    </source>
</evidence>
<keyword evidence="7" id="KW-0067">ATP-binding</keyword>
<dbReference type="Pfam" id="PF00958">
    <property type="entry name" value="GMP_synt_C"/>
    <property type="match status" value="1"/>
</dbReference>
<dbReference type="GO" id="GO:0005829">
    <property type="term" value="C:cytosol"/>
    <property type="evidence" value="ECO:0007669"/>
    <property type="project" value="TreeGrafter"/>
</dbReference>
<dbReference type="Gene3D" id="3.30.300.10">
    <property type="match status" value="1"/>
</dbReference>